<dbReference type="Pfam" id="PF16840">
    <property type="entry name" value="ACTL7A_N"/>
    <property type="match status" value="1"/>
</dbReference>
<evidence type="ECO:0000256" key="10">
    <source>
        <dbReference type="ARBA" id="ARBA00023212"/>
    </source>
</evidence>
<evidence type="ECO:0000256" key="12">
    <source>
        <dbReference type="ARBA" id="ARBA00023279"/>
    </source>
</evidence>
<dbReference type="GO" id="GO:0005856">
    <property type="term" value="C:cytoskeleton"/>
    <property type="evidence" value="ECO:0007669"/>
    <property type="project" value="UniProtKB-SubCell"/>
</dbReference>
<evidence type="ECO:0000313" key="19">
    <source>
        <dbReference type="RefSeq" id="XP_006213441.2"/>
    </source>
</evidence>
<name>A0A6I9ILA2_VICPA</name>
<evidence type="ECO:0000256" key="7">
    <source>
        <dbReference type="ARBA" id="ARBA00022782"/>
    </source>
</evidence>
<evidence type="ECO:0000256" key="9">
    <source>
        <dbReference type="ARBA" id="ARBA00023034"/>
    </source>
</evidence>
<feature type="compositionally biased region" description="Polar residues" evidence="16">
    <location>
        <begin position="8"/>
        <end position="22"/>
    </location>
</feature>
<comment type="similarity">
    <text evidence="4 15">Belongs to the actin family.</text>
</comment>
<dbReference type="GO" id="GO:0007283">
    <property type="term" value="P:spermatogenesis"/>
    <property type="evidence" value="ECO:0007669"/>
    <property type="project" value="UniProtKB-KW"/>
</dbReference>
<keyword evidence="9" id="KW-0333">Golgi apparatus</keyword>
<keyword evidence="18" id="KW-1185">Reference proteome</keyword>
<evidence type="ECO:0000256" key="4">
    <source>
        <dbReference type="ARBA" id="ARBA00006752"/>
    </source>
</evidence>
<dbReference type="Gene3D" id="3.90.640.10">
    <property type="entry name" value="Actin, Chain A, domain 4"/>
    <property type="match status" value="1"/>
</dbReference>
<evidence type="ECO:0000256" key="3">
    <source>
        <dbReference type="ARBA" id="ARBA00004555"/>
    </source>
</evidence>
<dbReference type="GO" id="GO:0030154">
    <property type="term" value="P:cell differentiation"/>
    <property type="evidence" value="ECO:0007669"/>
    <property type="project" value="UniProtKB-KW"/>
</dbReference>
<evidence type="ECO:0000256" key="14">
    <source>
        <dbReference type="ARBA" id="ARBA00049951"/>
    </source>
</evidence>
<keyword evidence="10" id="KW-0206">Cytoskeleton</keyword>
<organism evidence="18 19">
    <name type="scientific">Vicugna pacos</name>
    <name type="common">Alpaca</name>
    <name type="synonym">Lama pacos</name>
    <dbReference type="NCBI Taxonomy" id="30538"/>
    <lineage>
        <taxon>Eukaryota</taxon>
        <taxon>Metazoa</taxon>
        <taxon>Chordata</taxon>
        <taxon>Craniata</taxon>
        <taxon>Vertebrata</taxon>
        <taxon>Euteleostomi</taxon>
        <taxon>Mammalia</taxon>
        <taxon>Eutheria</taxon>
        <taxon>Laurasiatheria</taxon>
        <taxon>Artiodactyla</taxon>
        <taxon>Tylopoda</taxon>
        <taxon>Camelidae</taxon>
        <taxon>Vicugna</taxon>
    </lineage>
</organism>
<evidence type="ECO:0000256" key="5">
    <source>
        <dbReference type="ARBA" id="ARBA00016971"/>
    </source>
</evidence>
<gene>
    <name evidence="19" type="primary">ACTL7A</name>
</gene>
<feature type="region of interest" description="Disordered" evidence="16">
    <location>
        <begin position="1"/>
        <end position="40"/>
    </location>
</feature>
<dbReference type="PRINTS" id="PR00190">
    <property type="entry name" value="ACTIN"/>
</dbReference>
<dbReference type="CDD" id="cd10214">
    <property type="entry name" value="ASKHA_NBD_ACTL7"/>
    <property type="match status" value="1"/>
</dbReference>
<dbReference type="GO" id="GO:0005794">
    <property type="term" value="C:Golgi apparatus"/>
    <property type="evidence" value="ECO:0007669"/>
    <property type="project" value="UniProtKB-SubCell"/>
</dbReference>
<keyword evidence="11" id="KW-0539">Nucleus</keyword>
<evidence type="ECO:0000259" key="17">
    <source>
        <dbReference type="Pfam" id="PF16840"/>
    </source>
</evidence>
<evidence type="ECO:0000313" key="18">
    <source>
        <dbReference type="Proteomes" id="UP001652581"/>
    </source>
</evidence>
<evidence type="ECO:0000256" key="15">
    <source>
        <dbReference type="RuleBase" id="RU000487"/>
    </source>
</evidence>
<evidence type="ECO:0000256" key="2">
    <source>
        <dbReference type="ARBA" id="ARBA00004245"/>
    </source>
</evidence>
<comment type="subcellular location">
    <subcellularLocation>
        <location evidence="2">Cytoplasm</location>
        <location evidence="2">Cytoskeleton</location>
    </subcellularLocation>
    <subcellularLocation>
        <location evidence="3">Golgi apparatus</location>
    </subcellularLocation>
    <subcellularLocation>
        <location evidence="1">Nucleus</location>
    </subcellularLocation>
</comment>
<keyword evidence="6" id="KW-0963">Cytoplasm</keyword>
<dbReference type="Pfam" id="PF00022">
    <property type="entry name" value="Actin"/>
    <property type="match status" value="1"/>
</dbReference>
<evidence type="ECO:0000256" key="8">
    <source>
        <dbReference type="ARBA" id="ARBA00022871"/>
    </source>
</evidence>
<keyword evidence="12" id="KW-0278">Fertilization</keyword>
<comment type="subunit">
    <text evidence="13">Interacts (via N-terminus) with TES (via LIM domain 2). Heterodimer with TES; the heterodimer interacts with ENAH to form a heterotrimer. Interacts with ACTL9. Interacts with CYLC1; the interaction may be relevant for proper acrosome attachment to the nuclear envelope.</text>
</comment>
<dbReference type="InterPro" id="IPR043129">
    <property type="entry name" value="ATPase_NBD"/>
</dbReference>
<dbReference type="OrthoDB" id="9925380at2759"/>
<keyword evidence="7" id="KW-0221">Differentiation</keyword>
<dbReference type="SMART" id="SM00268">
    <property type="entry name" value="ACTIN"/>
    <property type="match status" value="1"/>
</dbReference>
<dbReference type="InParanoid" id="A0A6I9ILA2"/>
<dbReference type="Gene3D" id="3.30.420.40">
    <property type="match status" value="2"/>
</dbReference>
<dbReference type="GeneID" id="102534129"/>
<dbReference type="GO" id="GO:0005634">
    <property type="term" value="C:nucleus"/>
    <property type="evidence" value="ECO:0007669"/>
    <property type="project" value="UniProtKB-SubCell"/>
</dbReference>
<dbReference type="CTD" id="10881"/>
<dbReference type="FunCoup" id="A0A6I9ILA2">
    <property type="interactions" value="75"/>
</dbReference>
<dbReference type="PANTHER" id="PTHR11937">
    <property type="entry name" value="ACTIN"/>
    <property type="match status" value="1"/>
</dbReference>
<evidence type="ECO:0000256" key="1">
    <source>
        <dbReference type="ARBA" id="ARBA00004123"/>
    </source>
</evidence>
<evidence type="ECO:0000256" key="16">
    <source>
        <dbReference type="SAM" id="MobiDB-lite"/>
    </source>
</evidence>
<evidence type="ECO:0000256" key="11">
    <source>
        <dbReference type="ARBA" id="ARBA00023242"/>
    </source>
</evidence>
<accession>A0A6I9ILA2</accession>
<dbReference type="SUPFAM" id="SSF53067">
    <property type="entry name" value="Actin-like ATPase domain"/>
    <property type="match status" value="2"/>
</dbReference>
<reference evidence="19" key="1">
    <citation type="submission" date="2025-08" db="UniProtKB">
        <authorList>
            <consortium name="RefSeq"/>
        </authorList>
    </citation>
    <scope>IDENTIFICATION</scope>
</reference>
<proteinExistence type="inferred from homology"/>
<feature type="domain" description="Actin-like protein 7A N-terminal" evidence="17">
    <location>
        <begin position="89"/>
        <end position="153"/>
    </location>
</feature>
<comment type="function">
    <text evidence="14">Essential for normal spermatogenesis and male fertility. Required for normal sperm head morphology, acroplaxome formation, acrosome attachment, and acrosome granule stability. May anchor and stabilize acrosomal adherence to the acroplaxome at least in part by facilitating the presence of F-actin in the subacrosomal space. May play an important role in formation and fusion of Golgi-derived vesicles during acrosome biogenesis.</text>
</comment>
<dbReference type="InterPro" id="IPR031769">
    <property type="entry name" value="ACTL7A_N"/>
</dbReference>
<dbReference type="InterPro" id="IPR004000">
    <property type="entry name" value="Actin"/>
</dbReference>
<evidence type="ECO:0000256" key="13">
    <source>
        <dbReference type="ARBA" id="ARBA00049713"/>
    </source>
</evidence>
<dbReference type="Proteomes" id="UP001652581">
    <property type="component" value="Chromosome 4"/>
</dbReference>
<dbReference type="KEGG" id="vpc:102534129"/>
<dbReference type="RefSeq" id="XP_006213441.2">
    <property type="nucleotide sequence ID" value="XM_006213379.4"/>
</dbReference>
<keyword evidence="8" id="KW-0744">Spermatogenesis</keyword>
<dbReference type="AlphaFoldDB" id="A0A6I9ILA2"/>
<evidence type="ECO:0000256" key="6">
    <source>
        <dbReference type="ARBA" id="ARBA00022490"/>
    </source>
</evidence>
<sequence length="523" mass="58333">MRLKECEGSNNRNLATSSAQSSWEEDKWTQNFQDKGFRDPESPGSLDYVIISDVIIGEILQLPSDLSLSGLEAGGIEELSESKMALESVWAPQTAIIGDGPSKKVGEQSSLQTQVLQTASLKEGPAKRAVWVRHNRSEPEKPTTSTGVKEMPKLAVTKAVVVDLGTGYCKCGFAGLPKPTHRISSTVGKPYMETAKTGDNRKETFVGHELVNPDVRLKLINPLRHGIIVDWDSVQDIWDYLFHQEMQIAPEEHAVLVSDPPLSPHTNREKYAEMLFETFRTPAMHIAYQSRLSMYSYGRTSGLVVEVGHGVSYVVPIYEGYPLPSITGRLDYAGSDLTAYLMALMNNSGKCFTEDQMGIVEDIKKKCCFVALDPIEEKKVPTTEHAIQYTLPDGQEIYLCQERFLCSEMFFKPSLIKSMQLGLHTQTVSCLNKCDVALKRDLMGNILLCGGTTMLSGFPNRLQKELSSMCPNDTPQVNVLPERDTAVWTGGSILASLQGFQPLWVHRSEYEEHGPFFLYRRCF</sequence>
<dbReference type="GO" id="GO:0007338">
    <property type="term" value="P:single fertilization"/>
    <property type="evidence" value="ECO:0007669"/>
    <property type="project" value="UniProtKB-KW"/>
</dbReference>
<protein>
    <recommendedName>
        <fullName evidence="5">Actin-like protein 7A</fullName>
    </recommendedName>
</protein>